<proteinExistence type="predicted"/>
<dbReference type="AlphaFoldDB" id="A0A067QGU5"/>
<sequence>MTPAWPNEQGHFGKISANTHWCYESLVAPRILTTRIRHDLEKTLNPQADATWDVDEDLRPDEGGRGLTTANLLGWTRSTTMTTEQLSAVQGVGITPEEFPVDNNQFQMCRPLFELIADKVRMLTRHLKLGASFHESSDGSVTQTLLQRRDERIATDNTLSMRCRFGVAVNTTRGLPLVHSFVALECERR</sequence>
<accession>A0A067QGU5</accession>
<evidence type="ECO:0000313" key="2">
    <source>
        <dbReference type="Proteomes" id="UP000027135"/>
    </source>
</evidence>
<dbReference type="InParanoid" id="A0A067QGU5"/>
<protein>
    <submittedName>
        <fullName evidence="1">Uncharacterized protein</fullName>
    </submittedName>
</protein>
<evidence type="ECO:0000313" key="1">
    <source>
        <dbReference type="EMBL" id="KDQ71529.1"/>
    </source>
</evidence>
<dbReference type="eggNOG" id="ENOG502SDUQ">
    <property type="taxonomic scope" value="Eukaryota"/>
</dbReference>
<dbReference type="EMBL" id="KK853878">
    <property type="protein sequence ID" value="KDQ71529.1"/>
    <property type="molecule type" value="Genomic_DNA"/>
</dbReference>
<dbReference type="OMA" id="SANTHWC"/>
<keyword evidence="2" id="KW-1185">Reference proteome</keyword>
<name>A0A067QGU5_ZOONE</name>
<gene>
    <name evidence="1" type="ORF">L798_10900</name>
</gene>
<organism evidence="1 2">
    <name type="scientific">Zootermopsis nevadensis</name>
    <name type="common">Dampwood termite</name>
    <dbReference type="NCBI Taxonomy" id="136037"/>
    <lineage>
        <taxon>Eukaryota</taxon>
        <taxon>Metazoa</taxon>
        <taxon>Ecdysozoa</taxon>
        <taxon>Arthropoda</taxon>
        <taxon>Hexapoda</taxon>
        <taxon>Insecta</taxon>
        <taxon>Pterygota</taxon>
        <taxon>Neoptera</taxon>
        <taxon>Polyneoptera</taxon>
        <taxon>Dictyoptera</taxon>
        <taxon>Blattodea</taxon>
        <taxon>Blattoidea</taxon>
        <taxon>Termitoidae</taxon>
        <taxon>Termopsidae</taxon>
        <taxon>Zootermopsis</taxon>
    </lineage>
</organism>
<dbReference type="Proteomes" id="UP000027135">
    <property type="component" value="Unassembled WGS sequence"/>
</dbReference>
<reference evidence="1 2" key="1">
    <citation type="journal article" date="2014" name="Nat. Commun.">
        <title>Molecular traces of alternative social organization in a termite genome.</title>
        <authorList>
            <person name="Terrapon N."/>
            <person name="Li C."/>
            <person name="Robertson H.M."/>
            <person name="Ji L."/>
            <person name="Meng X."/>
            <person name="Booth W."/>
            <person name="Chen Z."/>
            <person name="Childers C.P."/>
            <person name="Glastad K.M."/>
            <person name="Gokhale K."/>
            <person name="Gowin J."/>
            <person name="Gronenberg W."/>
            <person name="Hermansen R.A."/>
            <person name="Hu H."/>
            <person name="Hunt B.G."/>
            <person name="Huylmans A.K."/>
            <person name="Khalil S.M."/>
            <person name="Mitchell R.D."/>
            <person name="Munoz-Torres M.C."/>
            <person name="Mustard J.A."/>
            <person name="Pan H."/>
            <person name="Reese J.T."/>
            <person name="Scharf M.E."/>
            <person name="Sun F."/>
            <person name="Vogel H."/>
            <person name="Xiao J."/>
            <person name="Yang W."/>
            <person name="Yang Z."/>
            <person name="Yang Z."/>
            <person name="Zhou J."/>
            <person name="Zhu J."/>
            <person name="Brent C.S."/>
            <person name="Elsik C.G."/>
            <person name="Goodisman M.A."/>
            <person name="Liberles D.A."/>
            <person name="Roe R.M."/>
            <person name="Vargo E.L."/>
            <person name="Vilcinskas A."/>
            <person name="Wang J."/>
            <person name="Bornberg-Bauer E."/>
            <person name="Korb J."/>
            <person name="Zhang G."/>
            <person name="Liebig J."/>
        </authorList>
    </citation>
    <scope>NUCLEOTIDE SEQUENCE [LARGE SCALE GENOMIC DNA]</scope>
    <source>
        <tissue evidence="1">Whole organism</tissue>
    </source>
</reference>